<evidence type="ECO:0000256" key="3">
    <source>
        <dbReference type="ARBA" id="ARBA00004763"/>
    </source>
</evidence>
<evidence type="ECO:0000256" key="4">
    <source>
        <dbReference type="ARBA" id="ARBA00012458"/>
    </source>
</evidence>
<dbReference type="EMBL" id="QFWQ01000003">
    <property type="protein sequence ID" value="RCS30754.1"/>
    <property type="molecule type" value="Genomic_DNA"/>
</dbReference>
<dbReference type="NCBIfam" id="TIGR01496">
    <property type="entry name" value="DHPS"/>
    <property type="match status" value="1"/>
</dbReference>
<dbReference type="Proteomes" id="UP000252387">
    <property type="component" value="Unassembled WGS sequence"/>
</dbReference>
<comment type="cofactor">
    <cofactor evidence="2 9">
        <name>Mg(2+)</name>
        <dbReference type="ChEBI" id="CHEBI:18420"/>
    </cofactor>
</comment>
<dbReference type="InterPro" id="IPR000489">
    <property type="entry name" value="Pterin-binding_dom"/>
</dbReference>
<keyword evidence="12" id="KW-1185">Reference proteome</keyword>
<evidence type="ECO:0000256" key="9">
    <source>
        <dbReference type="RuleBase" id="RU361205"/>
    </source>
</evidence>
<keyword evidence="8 9" id="KW-0289">Folate biosynthesis</keyword>
<keyword evidence="6 9" id="KW-0479">Metal-binding</keyword>
<dbReference type="GO" id="GO:0004156">
    <property type="term" value="F:dihydropteroate synthase activity"/>
    <property type="evidence" value="ECO:0007669"/>
    <property type="project" value="UniProtKB-EC"/>
</dbReference>
<dbReference type="PROSITE" id="PS00793">
    <property type="entry name" value="DHPS_2"/>
    <property type="match status" value="1"/>
</dbReference>
<dbReference type="GO" id="GO:0046654">
    <property type="term" value="P:tetrahydrofolate biosynthetic process"/>
    <property type="evidence" value="ECO:0007669"/>
    <property type="project" value="UniProtKB-UniPathway"/>
</dbReference>
<dbReference type="PANTHER" id="PTHR20941">
    <property type="entry name" value="FOLATE SYNTHESIS PROTEINS"/>
    <property type="match status" value="1"/>
</dbReference>
<gene>
    <name evidence="11" type="primary">folP</name>
    <name evidence="11" type="ORF">DEO45_03005</name>
</gene>
<reference evidence="11 12" key="1">
    <citation type="submission" date="2018-05" db="EMBL/GenBank/DDBJ databases">
        <title>Draft genome sequence of Rhodanobacter denitrificans Yn1 isolated from gold copper mine.</title>
        <authorList>
            <person name="Yang N."/>
            <person name="Mazhar H.S."/>
            <person name="Rensing C."/>
        </authorList>
    </citation>
    <scope>NUCLEOTIDE SEQUENCE [LARGE SCALE GENOMIC DNA]</scope>
    <source>
        <strain evidence="11 12">Yn1</strain>
    </source>
</reference>
<sequence>MSMSNDPFAPVLDCAGRPLRLDRARVVGILNVTPDSFSDGGTHDSVDAAVAHGLRLAEEGADMIDVGGESTRPGAADVPVEEELRRVLPVIEQLVARTTLPIAIDTSKPEVMRAAVAAGAGMINDVYALRRDGAMEAAAELGVPLCLMHMQGEPRSMQAEPHYEDVVGEVHRFLADRLFACELAGIDRRKVLVDPGFGFGKTLQHNLALLCALERFADLGSGAYIGLSRKAMIGEMTGRTVPAGRAAGSVAAALIAVQRGARMVRVHDVAATVDALAVWRAVHAVDAVPRRADKPAMPRWPDDD</sequence>
<accession>A0A368KFR4</accession>
<evidence type="ECO:0000256" key="2">
    <source>
        <dbReference type="ARBA" id="ARBA00001946"/>
    </source>
</evidence>
<evidence type="ECO:0000256" key="1">
    <source>
        <dbReference type="ARBA" id="ARBA00000012"/>
    </source>
</evidence>
<protein>
    <recommendedName>
        <fullName evidence="4 9">Dihydropteroate synthase</fullName>
        <shortName evidence="9">DHPS</shortName>
        <ecNumber evidence="4 9">2.5.1.15</ecNumber>
    </recommendedName>
    <alternativeName>
        <fullName evidence="9">Dihydropteroate pyrophosphorylase</fullName>
    </alternativeName>
</protein>
<dbReference type="AlphaFoldDB" id="A0A368KFR4"/>
<proteinExistence type="inferred from homology"/>
<keyword evidence="7 9" id="KW-0460">Magnesium</keyword>
<comment type="similarity">
    <text evidence="9">Belongs to the DHPS family.</text>
</comment>
<organism evidence="11 12">
    <name type="scientific">Rhodanobacter denitrificans</name>
    <dbReference type="NCBI Taxonomy" id="666685"/>
    <lineage>
        <taxon>Bacteria</taxon>
        <taxon>Pseudomonadati</taxon>
        <taxon>Pseudomonadota</taxon>
        <taxon>Gammaproteobacteria</taxon>
        <taxon>Lysobacterales</taxon>
        <taxon>Rhodanobacteraceae</taxon>
        <taxon>Rhodanobacter</taxon>
    </lineage>
</organism>
<dbReference type="Pfam" id="PF00809">
    <property type="entry name" value="Pterin_bind"/>
    <property type="match status" value="1"/>
</dbReference>
<dbReference type="GO" id="GO:0046872">
    <property type="term" value="F:metal ion binding"/>
    <property type="evidence" value="ECO:0007669"/>
    <property type="project" value="UniProtKB-KW"/>
</dbReference>
<dbReference type="GO" id="GO:0005829">
    <property type="term" value="C:cytosol"/>
    <property type="evidence" value="ECO:0007669"/>
    <property type="project" value="TreeGrafter"/>
</dbReference>
<dbReference type="PROSITE" id="PS50972">
    <property type="entry name" value="PTERIN_BINDING"/>
    <property type="match status" value="1"/>
</dbReference>
<comment type="function">
    <text evidence="9">Catalyzes the condensation of para-aminobenzoate (pABA) with 6-hydroxymethyl-7,8-dihydropterin diphosphate (DHPt-PP) to form 7,8-dihydropteroate (H2Pte), the immediate precursor of folate derivatives.</text>
</comment>
<comment type="caution">
    <text evidence="11">The sequence shown here is derived from an EMBL/GenBank/DDBJ whole genome shotgun (WGS) entry which is preliminary data.</text>
</comment>
<comment type="pathway">
    <text evidence="3 9">Cofactor biosynthesis; tetrahydrofolate biosynthesis; 7,8-dihydrofolate from 2-amino-4-hydroxy-6-hydroxymethyl-7,8-dihydropteridine diphosphate and 4-aminobenzoate: step 1/2.</text>
</comment>
<dbReference type="Gene3D" id="3.20.20.20">
    <property type="entry name" value="Dihydropteroate synthase-like"/>
    <property type="match status" value="1"/>
</dbReference>
<dbReference type="UniPathway" id="UPA00077">
    <property type="reaction ID" value="UER00156"/>
</dbReference>
<evidence type="ECO:0000256" key="5">
    <source>
        <dbReference type="ARBA" id="ARBA00022679"/>
    </source>
</evidence>
<evidence type="ECO:0000259" key="10">
    <source>
        <dbReference type="PROSITE" id="PS50972"/>
    </source>
</evidence>
<dbReference type="SUPFAM" id="SSF51717">
    <property type="entry name" value="Dihydropteroate synthetase-like"/>
    <property type="match status" value="1"/>
</dbReference>
<dbReference type="InterPro" id="IPR011005">
    <property type="entry name" value="Dihydropteroate_synth-like_sf"/>
</dbReference>
<keyword evidence="5 9" id="KW-0808">Transferase</keyword>
<evidence type="ECO:0000256" key="6">
    <source>
        <dbReference type="ARBA" id="ARBA00022723"/>
    </source>
</evidence>
<evidence type="ECO:0000313" key="11">
    <source>
        <dbReference type="EMBL" id="RCS30754.1"/>
    </source>
</evidence>
<evidence type="ECO:0000256" key="7">
    <source>
        <dbReference type="ARBA" id="ARBA00022842"/>
    </source>
</evidence>
<evidence type="ECO:0000256" key="8">
    <source>
        <dbReference type="ARBA" id="ARBA00022909"/>
    </source>
</evidence>
<dbReference type="PANTHER" id="PTHR20941:SF1">
    <property type="entry name" value="FOLIC ACID SYNTHESIS PROTEIN FOL1"/>
    <property type="match status" value="1"/>
</dbReference>
<dbReference type="GO" id="GO:0046656">
    <property type="term" value="P:folic acid biosynthetic process"/>
    <property type="evidence" value="ECO:0007669"/>
    <property type="project" value="UniProtKB-KW"/>
</dbReference>
<comment type="catalytic activity">
    <reaction evidence="1">
        <text>(7,8-dihydropterin-6-yl)methyl diphosphate + 4-aminobenzoate = 7,8-dihydropteroate + diphosphate</text>
        <dbReference type="Rhea" id="RHEA:19949"/>
        <dbReference type="ChEBI" id="CHEBI:17836"/>
        <dbReference type="ChEBI" id="CHEBI:17839"/>
        <dbReference type="ChEBI" id="CHEBI:33019"/>
        <dbReference type="ChEBI" id="CHEBI:72950"/>
        <dbReference type="EC" id="2.5.1.15"/>
    </reaction>
</comment>
<name>A0A368KFR4_9GAMM</name>
<dbReference type="InterPro" id="IPR006390">
    <property type="entry name" value="DHP_synth_dom"/>
</dbReference>
<evidence type="ECO:0000313" key="12">
    <source>
        <dbReference type="Proteomes" id="UP000252387"/>
    </source>
</evidence>
<dbReference type="EC" id="2.5.1.15" evidence="4 9"/>
<dbReference type="PROSITE" id="PS00792">
    <property type="entry name" value="DHPS_1"/>
    <property type="match status" value="1"/>
</dbReference>
<dbReference type="InterPro" id="IPR045031">
    <property type="entry name" value="DHP_synth-like"/>
</dbReference>
<dbReference type="RefSeq" id="WP_114340834.1">
    <property type="nucleotide sequence ID" value="NZ_QFWQ01000003.1"/>
</dbReference>
<feature type="domain" description="Pterin-binding" evidence="10">
    <location>
        <begin position="24"/>
        <end position="277"/>
    </location>
</feature>
<dbReference type="OrthoDB" id="9811744at2"/>
<dbReference type="CDD" id="cd00739">
    <property type="entry name" value="DHPS"/>
    <property type="match status" value="1"/>
</dbReference>